<protein>
    <submittedName>
        <fullName evidence="1">Uncharacterized protein</fullName>
    </submittedName>
</protein>
<feature type="non-terminal residue" evidence="1">
    <location>
        <position position="1"/>
    </location>
</feature>
<accession>A0AAJ0HH43</accession>
<comment type="caution">
    <text evidence="1">The sequence shown here is derived from an EMBL/GenBank/DDBJ whole genome shotgun (WGS) entry which is preliminary data.</text>
</comment>
<keyword evidence="2" id="KW-1185">Reference proteome</keyword>
<organism evidence="1 2">
    <name type="scientific">Lasiosphaeria hispida</name>
    <dbReference type="NCBI Taxonomy" id="260671"/>
    <lineage>
        <taxon>Eukaryota</taxon>
        <taxon>Fungi</taxon>
        <taxon>Dikarya</taxon>
        <taxon>Ascomycota</taxon>
        <taxon>Pezizomycotina</taxon>
        <taxon>Sordariomycetes</taxon>
        <taxon>Sordariomycetidae</taxon>
        <taxon>Sordariales</taxon>
        <taxon>Lasiosphaeriaceae</taxon>
        <taxon>Lasiosphaeria</taxon>
    </lineage>
</organism>
<sequence>LSQRKPPLPLSSNFLIGSVTAPCQLRKPNRHHSFEEIENERPRTSRPKLKDACKVRAATHGKWSSKEGRAGTLDARTEGQHLGHILNFVPVFSPEALHHSKQLGLQSPSCIIRGALDNIPSSRLLLVLFSSIASALLDLQLFAKITMAILRMAALGSRRFPVKVTLPPPAMRTWLNFRPVMQYASAPYLAHNNRDGTKAFWGILIPSGTIQRDENLDSWRADNISVPTHWIAAPRRVQESMYNKNWVTPHVRFTSRFLPSRFLEELDAKDQNRHSTILRIRRTMIPFIRDMFKALSRMPYARQVRRWTTVQPERQTLDDAYINGNDWSKPAIVHGLWKTDPIEVSPHGDGYRIHVWWHMPCTPDQAEVYSMNDPRGFDVFEICYDPSTVIKDGEAVPAEPKASKRSAYVSISLVHEIWIARRKEGPQSSLETPMGQMIHHNQSTWALQYAMGQMIKRYVTREKKKGTW</sequence>
<evidence type="ECO:0000313" key="1">
    <source>
        <dbReference type="EMBL" id="KAK3352558.1"/>
    </source>
</evidence>
<dbReference type="EMBL" id="JAUIQD010000004">
    <property type="protein sequence ID" value="KAK3352558.1"/>
    <property type="molecule type" value="Genomic_DNA"/>
</dbReference>
<reference evidence="1" key="2">
    <citation type="submission" date="2023-06" db="EMBL/GenBank/DDBJ databases">
        <authorList>
            <consortium name="Lawrence Berkeley National Laboratory"/>
            <person name="Haridas S."/>
            <person name="Hensen N."/>
            <person name="Bonometti L."/>
            <person name="Westerberg I."/>
            <person name="Brannstrom I.O."/>
            <person name="Guillou S."/>
            <person name="Cros-Aarteil S."/>
            <person name="Calhoun S."/>
            <person name="Kuo A."/>
            <person name="Mondo S."/>
            <person name="Pangilinan J."/>
            <person name="Riley R."/>
            <person name="Labutti K."/>
            <person name="Andreopoulos B."/>
            <person name="Lipzen A."/>
            <person name="Chen C."/>
            <person name="Yanf M."/>
            <person name="Daum C."/>
            <person name="Ng V."/>
            <person name="Clum A."/>
            <person name="Steindorff A."/>
            <person name="Ohm R."/>
            <person name="Martin F."/>
            <person name="Silar P."/>
            <person name="Natvig D."/>
            <person name="Lalanne C."/>
            <person name="Gautier V."/>
            <person name="Ament-Velasquez S.L."/>
            <person name="Kruys A."/>
            <person name="Hutchinson M.I."/>
            <person name="Powell A.J."/>
            <person name="Barry K."/>
            <person name="Miller A.N."/>
            <person name="Grigoriev I.V."/>
            <person name="Debuchy R."/>
            <person name="Gladieux P."/>
            <person name="Thoren M.H."/>
            <person name="Johannesson H."/>
        </authorList>
    </citation>
    <scope>NUCLEOTIDE SEQUENCE</scope>
    <source>
        <strain evidence="1">CBS 955.72</strain>
    </source>
</reference>
<reference evidence="1" key="1">
    <citation type="journal article" date="2023" name="Mol. Phylogenet. Evol.">
        <title>Genome-scale phylogeny and comparative genomics of the fungal order Sordariales.</title>
        <authorList>
            <person name="Hensen N."/>
            <person name="Bonometti L."/>
            <person name="Westerberg I."/>
            <person name="Brannstrom I.O."/>
            <person name="Guillou S."/>
            <person name="Cros-Aarteil S."/>
            <person name="Calhoun S."/>
            <person name="Haridas S."/>
            <person name="Kuo A."/>
            <person name="Mondo S."/>
            <person name="Pangilinan J."/>
            <person name="Riley R."/>
            <person name="LaButti K."/>
            <person name="Andreopoulos B."/>
            <person name="Lipzen A."/>
            <person name="Chen C."/>
            <person name="Yan M."/>
            <person name="Daum C."/>
            <person name="Ng V."/>
            <person name="Clum A."/>
            <person name="Steindorff A."/>
            <person name="Ohm R.A."/>
            <person name="Martin F."/>
            <person name="Silar P."/>
            <person name="Natvig D.O."/>
            <person name="Lalanne C."/>
            <person name="Gautier V."/>
            <person name="Ament-Velasquez S.L."/>
            <person name="Kruys A."/>
            <person name="Hutchinson M.I."/>
            <person name="Powell A.J."/>
            <person name="Barry K."/>
            <person name="Miller A.N."/>
            <person name="Grigoriev I.V."/>
            <person name="Debuchy R."/>
            <person name="Gladieux P."/>
            <person name="Hiltunen Thoren M."/>
            <person name="Johannesson H."/>
        </authorList>
    </citation>
    <scope>NUCLEOTIDE SEQUENCE</scope>
    <source>
        <strain evidence="1">CBS 955.72</strain>
    </source>
</reference>
<evidence type="ECO:0000313" key="2">
    <source>
        <dbReference type="Proteomes" id="UP001275084"/>
    </source>
</evidence>
<dbReference type="AlphaFoldDB" id="A0AAJ0HH43"/>
<name>A0AAJ0HH43_9PEZI</name>
<gene>
    <name evidence="1" type="ORF">B0T25DRAFT_188242</name>
</gene>
<proteinExistence type="predicted"/>
<dbReference type="Proteomes" id="UP001275084">
    <property type="component" value="Unassembled WGS sequence"/>
</dbReference>